<proteinExistence type="predicted"/>
<reference evidence="2 3" key="1">
    <citation type="submission" date="2014-09" db="EMBL/GenBank/DDBJ databases">
        <title>Draft Genome Sequence of Draconibacterium sp. JN14CK-3.</title>
        <authorList>
            <person name="Dong C."/>
            <person name="Lai Q."/>
            <person name="Shao Z."/>
        </authorList>
    </citation>
    <scope>NUCLEOTIDE SEQUENCE [LARGE SCALE GENOMIC DNA]</scope>
    <source>
        <strain evidence="2 3">JN14CK-3</strain>
    </source>
</reference>
<keyword evidence="3" id="KW-1185">Reference proteome</keyword>
<organism evidence="2 3">
    <name type="scientific">Draconibacterium sediminis</name>
    <dbReference type="NCBI Taxonomy" id="1544798"/>
    <lineage>
        <taxon>Bacteria</taxon>
        <taxon>Pseudomonadati</taxon>
        <taxon>Bacteroidota</taxon>
        <taxon>Bacteroidia</taxon>
        <taxon>Marinilabiliales</taxon>
        <taxon>Prolixibacteraceae</taxon>
        <taxon>Draconibacterium</taxon>
    </lineage>
</organism>
<feature type="domain" description="Secretion system C-terminal sorting" evidence="1">
    <location>
        <begin position="499"/>
        <end position="560"/>
    </location>
</feature>
<dbReference type="NCBIfam" id="TIGR04534">
    <property type="entry name" value="ELWxxDGT_rpt"/>
    <property type="match status" value="1"/>
</dbReference>
<evidence type="ECO:0000313" key="2">
    <source>
        <dbReference type="EMBL" id="KJF41902.1"/>
    </source>
</evidence>
<evidence type="ECO:0000259" key="1">
    <source>
        <dbReference type="Pfam" id="PF18962"/>
    </source>
</evidence>
<dbReference type="NCBIfam" id="TIGR04183">
    <property type="entry name" value="Por_Secre_tail"/>
    <property type="match status" value="1"/>
</dbReference>
<dbReference type="Proteomes" id="UP000032544">
    <property type="component" value="Unassembled WGS sequence"/>
</dbReference>
<dbReference type="EMBL" id="JRHC01000008">
    <property type="protein sequence ID" value="KJF41902.1"/>
    <property type="molecule type" value="Genomic_DNA"/>
</dbReference>
<name>A0A0D8J4S0_9BACT</name>
<sequence>MPKVVNNLLFLILVIGSISVDGNSLMDFSSEERNRGDETLMEDDVSDTVICVKDFDFYWPTSFKVLSLNVNDQLVLGFDSEGLWKSDGTEEGTFMLKDVRIWEMPENSEVVSNGVFLFGGRESSSTTHQLWKTDGTREGTVLVKIIHPYDAMPHNFQFVWNRWIFKAAAEYYYSTGVLGGWRVSSYGVFISDGTTDGTYQVHPNFSSGYEPIFVFELAEKDVVFYSTNIYTCHELFENISLLKYIDTYEIINPTKASDSLVFFGTRDAFYIDNNRYQKSTLWKTDGTLGGTELLVDSLRNNISNFTIVNGKLFFIGDDVTHGEELWTSDGTQEGTRLVKDIQTGVLSSNLGNLIDYNGKLYFTVYDDDIGFSLWESNGTEDGTFLIKKIDSDTLVNNVNNMMVYHHHLFFSVINKDGSVDLWTSDGTAIATSFLQQLAKFDGYCILDGNCISNLIFIDDILYFLINDSYHAESIELWKYVLPSEFYTGAELIKRNETIVYPNPTHDFLYFISPRKSNHIHILDVYGRVLYDNEIADNFIDVSFLSAGIYIVNINSTSSRFIKY</sequence>
<dbReference type="AlphaFoldDB" id="A0A0D8J4S0"/>
<evidence type="ECO:0000313" key="3">
    <source>
        <dbReference type="Proteomes" id="UP000032544"/>
    </source>
</evidence>
<gene>
    <name evidence="2" type="ORF">LH29_23530</name>
</gene>
<dbReference type="Pfam" id="PF18962">
    <property type="entry name" value="Por_Secre_tail"/>
    <property type="match status" value="1"/>
</dbReference>
<accession>A0A0D8J4S0</accession>
<dbReference type="InterPro" id="IPR030916">
    <property type="entry name" value="ELWxxDGT_rpt"/>
</dbReference>
<comment type="caution">
    <text evidence="2">The sequence shown here is derived from an EMBL/GenBank/DDBJ whole genome shotgun (WGS) entry which is preliminary data.</text>
</comment>
<dbReference type="OrthoDB" id="1489153at2"/>
<dbReference type="RefSeq" id="WP_082063908.1">
    <property type="nucleotide sequence ID" value="NZ_JRHC01000008.1"/>
</dbReference>
<protein>
    <recommendedName>
        <fullName evidence="1">Secretion system C-terminal sorting domain-containing protein</fullName>
    </recommendedName>
</protein>
<dbReference type="InterPro" id="IPR026444">
    <property type="entry name" value="Secre_tail"/>
</dbReference>
<dbReference type="STRING" id="1544798.LH29_23530"/>